<dbReference type="GO" id="GO:0016020">
    <property type="term" value="C:membrane"/>
    <property type="evidence" value="ECO:0007669"/>
    <property type="project" value="UniProtKB-SubCell"/>
</dbReference>
<dbReference type="CDD" id="cd08760">
    <property type="entry name" value="Cyt_b561_FRRS1_like"/>
    <property type="match status" value="1"/>
</dbReference>
<feature type="transmembrane region" description="Helical" evidence="7">
    <location>
        <begin position="315"/>
        <end position="339"/>
    </location>
</feature>
<evidence type="ECO:0000256" key="3">
    <source>
        <dbReference type="ARBA" id="ARBA00022692"/>
    </source>
</evidence>
<evidence type="ECO:0000313" key="10">
    <source>
        <dbReference type="Proteomes" id="UP000593567"/>
    </source>
</evidence>
<feature type="transmembrane region" description="Helical" evidence="7">
    <location>
        <begin position="213"/>
        <end position="234"/>
    </location>
</feature>
<keyword evidence="2" id="KW-0813">Transport</keyword>
<dbReference type="PANTHER" id="PTHR23130:SF171">
    <property type="entry name" value="OS01G0895300 PROTEIN"/>
    <property type="match status" value="1"/>
</dbReference>
<evidence type="ECO:0000256" key="1">
    <source>
        <dbReference type="ARBA" id="ARBA00004370"/>
    </source>
</evidence>
<feature type="transmembrane region" description="Helical" evidence="7">
    <location>
        <begin position="284"/>
        <end position="303"/>
    </location>
</feature>
<protein>
    <submittedName>
        <fullName evidence="9">FRRS1</fullName>
    </submittedName>
</protein>
<evidence type="ECO:0000256" key="5">
    <source>
        <dbReference type="ARBA" id="ARBA00022989"/>
    </source>
</evidence>
<evidence type="ECO:0000313" key="9">
    <source>
        <dbReference type="EMBL" id="KAF6020451.1"/>
    </source>
</evidence>
<reference evidence="9" key="1">
    <citation type="submission" date="2020-06" db="EMBL/GenBank/DDBJ databases">
        <title>Draft genome of Bugula neritina, a colonial animal packing powerful symbionts and potential medicines.</title>
        <authorList>
            <person name="Rayko M."/>
        </authorList>
    </citation>
    <scope>NUCLEOTIDE SEQUENCE [LARGE SCALE GENOMIC DNA]</scope>
    <source>
        <strain evidence="9">Kwan_BN1</strain>
    </source>
</reference>
<evidence type="ECO:0000256" key="4">
    <source>
        <dbReference type="ARBA" id="ARBA00022982"/>
    </source>
</evidence>
<feature type="transmembrane region" description="Helical" evidence="7">
    <location>
        <begin position="246"/>
        <end position="272"/>
    </location>
</feature>
<keyword evidence="10" id="KW-1185">Reference proteome</keyword>
<keyword evidence="6 7" id="KW-0472">Membrane</keyword>
<proteinExistence type="predicted"/>
<dbReference type="Proteomes" id="UP000593567">
    <property type="component" value="Unassembled WGS sequence"/>
</dbReference>
<dbReference type="SMART" id="SM00665">
    <property type="entry name" value="B561"/>
    <property type="match status" value="1"/>
</dbReference>
<comment type="caution">
    <text evidence="9">The sequence shown here is derived from an EMBL/GenBank/DDBJ whole genome shotgun (WGS) entry which is preliminary data.</text>
</comment>
<keyword evidence="4" id="KW-0249">Electron transport</keyword>
<sequence>MPRLNLDKCGTESGCITYPADCTAETCIFTISYAATVNSIRFRLLSKQAQSQHSYVGMGISSDQKMNEVSDIAIQSVDGAISCEFTRKLKGNFTYYGHKGLAMLNVDYTASLESEDYHLYLVWGHPYEGSKESVHKHQLLPIVSQSKVAFNKKTRTKFYRLHDSVKVHVTFMVLAWFGAVSVAMVISRYFKNGFLNAKDTICGTKPWFQKELLHAGFGIAVMILTVVQVIMGLVRPDGDAGRKRMAFNWMHLLTGSASYILAAVTMLLGSSFSYMSEKMKSDGTGLLIALISVHVFTAFVFEIRKRCADSFKDAVVMATISLTLVRLIYISESFSVYLAESSSRN</sequence>
<accession>A0A7J7J460</accession>
<feature type="transmembrane region" description="Helical" evidence="7">
    <location>
        <begin position="167"/>
        <end position="190"/>
    </location>
</feature>
<dbReference type="PANTHER" id="PTHR23130">
    <property type="entry name" value="CYTOCHROME B561 AND DOMON DOMAIN-CONTAINING PROTEIN"/>
    <property type="match status" value="1"/>
</dbReference>
<evidence type="ECO:0000256" key="6">
    <source>
        <dbReference type="ARBA" id="ARBA00023136"/>
    </source>
</evidence>
<feature type="domain" description="Cytochrome b561" evidence="8">
    <location>
        <begin position="167"/>
        <end position="270"/>
    </location>
</feature>
<dbReference type="Gene3D" id="1.20.120.1770">
    <property type="match status" value="1"/>
</dbReference>
<comment type="subcellular location">
    <subcellularLocation>
        <location evidence="1">Membrane</location>
    </subcellularLocation>
</comment>
<keyword evidence="3 7" id="KW-0812">Transmembrane</keyword>
<keyword evidence="5 7" id="KW-1133">Transmembrane helix</keyword>
<dbReference type="EMBL" id="VXIV02003173">
    <property type="protein sequence ID" value="KAF6020451.1"/>
    <property type="molecule type" value="Genomic_DNA"/>
</dbReference>
<dbReference type="AlphaFoldDB" id="A0A7J7J460"/>
<dbReference type="OrthoDB" id="6418377at2759"/>
<evidence type="ECO:0000256" key="2">
    <source>
        <dbReference type="ARBA" id="ARBA00022448"/>
    </source>
</evidence>
<gene>
    <name evidence="9" type="ORF">EB796_021254</name>
</gene>
<name>A0A7J7J460_BUGNE</name>
<organism evidence="9 10">
    <name type="scientific">Bugula neritina</name>
    <name type="common">Brown bryozoan</name>
    <name type="synonym">Sertularia neritina</name>
    <dbReference type="NCBI Taxonomy" id="10212"/>
    <lineage>
        <taxon>Eukaryota</taxon>
        <taxon>Metazoa</taxon>
        <taxon>Spiralia</taxon>
        <taxon>Lophotrochozoa</taxon>
        <taxon>Bryozoa</taxon>
        <taxon>Gymnolaemata</taxon>
        <taxon>Cheilostomatida</taxon>
        <taxon>Flustrina</taxon>
        <taxon>Buguloidea</taxon>
        <taxon>Bugulidae</taxon>
        <taxon>Bugula</taxon>
    </lineage>
</organism>
<evidence type="ECO:0000259" key="8">
    <source>
        <dbReference type="SMART" id="SM00665"/>
    </source>
</evidence>
<evidence type="ECO:0000256" key="7">
    <source>
        <dbReference type="SAM" id="Phobius"/>
    </source>
</evidence>
<dbReference type="InterPro" id="IPR006593">
    <property type="entry name" value="Cyt_b561/ferric_Rdtase_TM"/>
</dbReference>